<evidence type="ECO:0000256" key="5">
    <source>
        <dbReference type="SAM" id="MobiDB-lite"/>
    </source>
</evidence>
<feature type="compositionally biased region" description="Polar residues" evidence="5">
    <location>
        <begin position="226"/>
        <end position="237"/>
    </location>
</feature>
<dbReference type="SMART" id="SM00184">
    <property type="entry name" value="RING"/>
    <property type="match status" value="1"/>
</dbReference>
<dbReference type="PANTHER" id="PTHR45931:SF3">
    <property type="entry name" value="RING ZINC FINGER-CONTAINING PROTEIN"/>
    <property type="match status" value="1"/>
</dbReference>
<dbReference type="GO" id="GO:0061630">
    <property type="term" value="F:ubiquitin protein ligase activity"/>
    <property type="evidence" value="ECO:0007669"/>
    <property type="project" value="TreeGrafter"/>
</dbReference>
<dbReference type="EMBL" id="JASAOG010000013">
    <property type="protein sequence ID" value="KAK0065596.1"/>
    <property type="molecule type" value="Genomic_DNA"/>
</dbReference>
<keyword evidence="1" id="KW-0479">Metal-binding</keyword>
<evidence type="ECO:0000259" key="6">
    <source>
        <dbReference type="PROSITE" id="PS50089"/>
    </source>
</evidence>
<protein>
    <recommendedName>
        <fullName evidence="6">RING-type domain-containing protein</fullName>
    </recommendedName>
</protein>
<dbReference type="GO" id="GO:0008270">
    <property type="term" value="F:zinc ion binding"/>
    <property type="evidence" value="ECO:0007669"/>
    <property type="project" value="UniProtKB-KW"/>
</dbReference>
<accession>A0AAD8C349</accession>
<dbReference type="GO" id="GO:0006511">
    <property type="term" value="P:ubiquitin-dependent protein catabolic process"/>
    <property type="evidence" value="ECO:0007669"/>
    <property type="project" value="TreeGrafter"/>
</dbReference>
<comment type="caution">
    <text evidence="7">The sequence shown here is derived from an EMBL/GenBank/DDBJ whole genome shotgun (WGS) entry which is preliminary data.</text>
</comment>
<dbReference type="Proteomes" id="UP001233172">
    <property type="component" value="Unassembled WGS sequence"/>
</dbReference>
<gene>
    <name evidence="7" type="ORF">Bpfe_005029</name>
</gene>
<keyword evidence="2 4" id="KW-0863">Zinc-finger</keyword>
<dbReference type="SUPFAM" id="SSF57850">
    <property type="entry name" value="RING/U-box"/>
    <property type="match status" value="1"/>
</dbReference>
<evidence type="ECO:0000256" key="3">
    <source>
        <dbReference type="ARBA" id="ARBA00022833"/>
    </source>
</evidence>
<name>A0AAD8C349_BIOPF</name>
<feature type="region of interest" description="Disordered" evidence="5">
    <location>
        <begin position="125"/>
        <end position="156"/>
    </location>
</feature>
<evidence type="ECO:0000313" key="8">
    <source>
        <dbReference type="Proteomes" id="UP001233172"/>
    </source>
</evidence>
<reference evidence="7" key="2">
    <citation type="submission" date="2023-04" db="EMBL/GenBank/DDBJ databases">
        <authorList>
            <person name="Bu L."/>
            <person name="Lu L."/>
            <person name="Laidemitt M.R."/>
            <person name="Zhang S.M."/>
            <person name="Mutuku M."/>
            <person name="Mkoji G."/>
            <person name="Steinauer M."/>
            <person name="Loker E.S."/>
        </authorList>
    </citation>
    <scope>NUCLEOTIDE SEQUENCE</scope>
    <source>
        <strain evidence="7">KasaAsao</strain>
        <tissue evidence="7">Whole Snail</tissue>
    </source>
</reference>
<keyword evidence="3" id="KW-0862">Zinc</keyword>
<dbReference type="PROSITE" id="PS50089">
    <property type="entry name" value="ZF_RING_2"/>
    <property type="match status" value="1"/>
</dbReference>
<dbReference type="AlphaFoldDB" id="A0AAD8C349"/>
<dbReference type="InterPro" id="IPR013083">
    <property type="entry name" value="Znf_RING/FYVE/PHD"/>
</dbReference>
<keyword evidence="8" id="KW-1185">Reference proteome</keyword>
<dbReference type="InterPro" id="IPR001841">
    <property type="entry name" value="Znf_RING"/>
</dbReference>
<reference evidence="7" key="1">
    <citation type="journal article" date="2023" name="PLoS Negl. Trop. Dis.">
        <title>A genome sequence for Biomphalaria pfeifferi, the major vector snail for the human-infecting parasite Schistosoma mansoni.</title>
        <authorList>
            <person name="Bu L."/>
            <person name="Lu L."/>
            <person name="Laidemitt M.R."/>
            <person name="Zhang S.M."/>
            <person name="Mutuku M."/>
            <person name="Mkoji G."/>
            <person name="Steinauer M."/>
            <person name="Loker E.S."/>
        </authorList>
    </citation>
    <scope>NUCLEOTIDE SEQUENCE</scope>
    <source>
        <strain evidence="7">KasaAsao</strain>
    </source>
</reference>
<evidence type="ECO:0000256" key="1">
    <source>
        <dbReference type="ARBA" id="ARBA00022723"/>
    </source>
</evidence>
<dbReference type="Pfam" id="PF13639">
    <property type="entry name" value="zf-RING_2"/>
    <property type="match status" value="1"/>
</dbReference>
<dbReference type="InterPro" id="IPR051834">
    <property type="entry name" value="RING_finger_E3_ligase"/>
</dbReference>
<feature type="region of interest" description="Disordered" evidence="5">
    <location>
        <begin position="218"/>
        <end position="237"/>
    </location>
</feature>
<organism evidence="7 8">
    <name type="scientific">Biomphalaria pfeifferi</name>
    <name type="common">Bloodfluke planorb</name>
    <name type="synonym">Freshwater snail</name>
    <dbReference type="NCBI Taxonomy" id="112525"/>
    <lineage>
        <taxon>Eukaryota</taxon>
        <taxon>Metazoa</taxon>
        <taxon>Spiralia</taxon>
        <taxon>Lophotrochozoa</taxon>
        <taxon>Mollusca</taxon>
        <taxon>Gastropoda</taxon>
        <taxon>Heterobranchia</taxon>
        <taxon>Euthyneura</taxon>
        <taxon>Panpulmonata</taxon>
        <taxon>Hygrophila</taxon>
        <taxon>Lymnaeoidea</taxon>
        <taxon>Planorbidae</taxon>
        <taxon>Biomphalaria</taxon>
    </lineage>
</organism>
<proteinExistence type="predicted"/>
<dbReference type="GO" id="GO:0005634">
    <property type="term" value="C:nucleus"/>
    <property type="evidence" value="ECO:0007669"/>
    <property type="project" value="TreeGrafter"/>
</dbReference>
<evidence type="ECO:0000256" key="2">
    <source>
        <dbReference type="ARBA" id="ARBA00022771"/>
    </source>
</evidence>
<evidence type="ECO:0000256" key="4">
    <source>
        <dbReference type="PROSITE-ProRule" id="PRU00175"/>
    </source>
</evidence>
<dbReference type="Gene3D" id="3.30.40.10">
    <property type="entry name" value="Zinc/RING finger domain, C3HC4 (zinc finger)"/>
    <property type="match status" value="1"/>
</dbReference>
<evidence type="ECO:0000313" key="7">
    <source>
        <dbReference type="EMBL" id="KAK0065596.1"/>
    </source>
</evidence>
<feature type="compositionally biased region" description="Polar residues" evidence="5">
    <location>
        <begin position="125"/>
        <end position="143"/>
    </location>
</feature>
<dbReference type="PANTHER" id="PTHR45931">
    <property type="entry name" value="SI:CH211-59O9.10"/>
    <property type="match status" value="1"/>
</dbReference>
<feature type="domain" description="RING-type" evidence="6">
    <location>
        <begin position="502"/>
        <end position="543"/>
    </location>
</feature>
<sequence length="549" mass="62032">MAVALSTTCSSFNFVENLQDWPDLRQACSQHGNKSRSNALSLDNTLSSPIHRHKLSNVLHEFEYLSSKISVPELGNKVEIIQQYGVAAAEETLLSSTSSGVEINSNSQSKNSDIQLKDLDLNQTCLDSHGDSSPNELQTATEPSSERCKTNKSKLKSRKRITKIRVKSTKRWRSLDLDEFGFHISRIPKVFSSNEKMDNTLDGVTGLSTCCLDNSESIENSQNSNDMENSTPSFQQDNVTKENMDDVFFFRCLGVDVMTVPDDIDSSKTSNQSPNMLHHSRTKAQTMCNSEGNQQLEDLYYPQVNFTPYKGKCNKFRLYDLECSSSSKVYIRPDKHRRIEKAHKAVKSKNSKSLFNNQGRKTLYIHHRLVKLYNLDLDFRHAAKSQRVPAMPKRVIDIRVATQVNRALASGIISHTDHAAPVQNLKHALHETNAPNHMDMDLATFLITLQHRDLTPEDYDMLLRLDDSVKPKTIPKNILSQLRTEMIGPSGLERDDETLVLCSVCMEPYIAGQERKFLPCSHYFHSVCIDAWLNNSSMNCPLDGLPVES</sequence>